<name>A0A2S7U4D0_9BACT</name>
<comment type="caution">
    <text evidence="1">The sequence shown here is derived from an EMBL/GenBank/DDBJ whole genome shotgun (WGS) entry which is preliminary data.</text>
</comment>
<keyword evidence="2" id="KW-1185">Reference proteome</keyword>
<protein>
    <submittedName>
        <fullName evidence="1">Uncharacterized protein</fullName>
    </submittedName>
</protein>
<accession>A0A2S7U4D0</accession>
<dbReference type="EMBL" id="MQWA01000001">
    <property type="protein sequence ID" value="PQJ29430.1"/>
    <property type="molecule type" value="Genomic_DNA"/>
</dbReference>
<evidence type="ECO:0000313" key="2">
    <source>
        <dbReference type="Proteomes" id="UP000239907"/>
    </source>
</evidence>
<dbReference type="Proteomes" id="UP000239907">
    <property type="component" value="Unassembled WGS sequence"/>
</dbReference>
<evidence type="ECO:0000313" key="1">
    <source>
        <dbReference type="EMBL" id="PQJ29430.1"/>
    </source>
</evidence>
<sequence length="1160" mass="127467">MALMIAIGELQDSLGPDQRISARGATLAKHEELLSTSVEAQSAKAWWVGAASSDVTETIGSSNQPVVWLVSGLNRSATSKAQIESSTPFQQEVVMFGENSIDFTLTGGEPLNAGKVSIIDGQGTKTGSYAYFVDDNGMKAQLSASHPDVVNTDVSTERPGGTVIPGSYDLGVLKAEGMDALSGNAGNTMGNYLKINSVNDLPFLGGATQISKNKRLSYTTQSFGVLSDVKNGGLKKDLTIAFENYEIDPSQAFHPLGGDYPNWPVYSVFDEVFKKTSDSEWDKYLAVDESRWNEFGENGYIHWAVFRDYYNLKRHIKRQNGMNEKGQNESMDYLDPITYRGPASFSGGYKYYAKGQLAPHDIGPDSSDPALRPGGAYENMPYGDFQTIPNTSNLNDEKEFMQYYKHSPISLVLTRIQTNAWVDQGVISKGYRDKADLTDIKDALRTRVQVFSTHYNPYNITMRCYGQKKNLMLTGGTPVAKFAFDDGAIPFAPYEYYNGGGGAFRFSGVSITAQPPYEVISANKHALNERRYEAEGDLMIGPGRSRIGGFGEDIAAGQSTGSKTFTLNIADNLDKSIYIDYNLVDTLPTSFNLTAKFNATQAMGHGSVDRHPQTASQWIWVPLSKQDLNEGSNEITIDAPGSGLGPDKSRTGIALELRTTTDENDSIRALIDANIRGFYFNPRWDSPLISADEPLHTSAAYKLTKLEDSSDSQAPQMEFANNADGDQTGGLGYWGNDHDSFGNSRVILFDIPRKDLVSLGQLQHAGAGRFSYEPSYIVGNSYANPRIPQGDWKTTFADTFSTTRSGVKATKGLITLYDASYLMNETLWDSYIFTTIPQNADNYDPDDKFNEPPVDIDLFTKLLKGEEHLANPRFIPYEPSGSTFDMATLQRVGDTTNTTNKSAFYYNAGHLLVDGAFNVNSTSVDAWEAFLSSTYGMPYQKMDDTGNIVGYEPLPQNVRFPRLQTVFGESFETSNPTDEGYWTGFRALSSDEIRELAVEIVDQVVARGPFLTLGEFVNRKLEGGELGEKGALQAALDNTVNDGIMSGYEKQTTHPKLPSGENQAAGFPGQLLQGDILQALSPFMTVHSDTFTIRAYGESLNPNTGAIVAKAWCEAVVQRYPDPVAPDPGKTFLEELAQPSSPHGRVFRITRFRWLNANEI</sequence>
<proteinExistence type="predicted"/>
<dbReference type="AlphaFoldDB" id="A0A2S7U4D0"/>
<organism evidence="1 2">
    <name type="scientific">Rubritalea profundi</name>
    <dbReference type="NCBI Taxonomy" id="1658618"/>
    <lineage>
        <taxon>Bacteria</taxon>
        <taxon>Pseudomonadati</taxon>
        <taxon>Verrucomicrobiota</taxon>
        <taxon>Verrucomicrobiia</taxon>
        <taxon>Verrucomicrobiales</taxon>
        <taxon>Rubritaleaceae</taxon>
        <taxon>Rubritalea</taxon>
    </lineage>
</organism>
<reference evidence="1 2" key="1">
    <citation type="submission" date="2016-12" db="EMBL/GenBank/DDBJ databases">
        <title>Study of bacterial adaptation to deep sea.</title>
        <authorList>
            <person name="Song J."/>
            <person name="Yoshizawa S."/>
            <person name="Kogure K."/>
        </authorList>
    </citation>
    <scope>NUCLEOTIDE SEQUENCE [LARGE SCALE GENOMIC DNA]</scope>
    <source>
        <strain evidence="1 2">SAORIC-165</strain>
    </source>
</reference>
<gene>
    <name evidence="1" type="ORF">BSZ32_13665</name>
</gene>